<keyword evidence="5" id="KW-0479">Metal-binding</keyword>
<name>A0A9N8H772_9STRA</name>
<dbReference type="PANTHER" id="PTHR21060">
    <property type="entry name" value="ACETATE KINASE"/>
    <property type="match status" value="1"/>
</dbReference>
<comment type="cofactor">
    <cofactor evidence="5">
        <name>Mg(2+)</name>
        <dbReference type="ChEBI" id="CHEBI:18420"/>
    </cofactor>
</comment>
<comment type="pathway">
    <text evidence="5">Metabolic intermediate biosynthesis; acetyl-CoA biosynthesis; acetyl-CoA from acetate: step 1/2.</text>
</comment>
<dbReference type="InterPro" id="IPR000890">
    <property type="entry name" value="Aliphatic_acid_kin_short-chain"/>
</dbReference>
<feature type="site" description="Transition state stabilizer" evidence="5">
    <location>
        <position position="181"/>
    </location>
</feature>
<dbReference type="PIRSF" id="PIRSF000722">
    <property type="entry name" value="Acetate_prop_kin"/>
    <property type="match status" value="1"/>
</dbReference>
<dbReference type="AlphaFoldDB" id="A0A9N8H772"/>
<comment type="catalytic activity">
    <reaction evidence="5">
        <text>acetate + ATP = acetyl phosphate + ADP</text>
        <dbReference type="Rhea" id="RHEA:11352"/>
        <dbReference type="ChEBI" id="CHEBI:22191"/>
        <dbReference type="ChEBI" id="CHEBI:30089"/>
        <dbReference type="ChEBI" id="CHEBI:30616"/>
        <dbReference type="ChEBI" id="CHEBI:456216"/>
        <dbReference type="EC" id="2.7.2.1"/>
    </reaction>
</comment>
<feature type="active site" description="Proton donor/acceptor" evidence="5">
    <location>
        <position position="150"/>
    </location>
</feature>
<comment type="caution">
    <text evidence="6">The sequence shown here is derived from an EMBL/GenBank/DDBJ whole genome shotgun (WGS) entry which is preliminary data.</text>
</comment>
<dbReference type="EC" id="2.7.2.1" evidence="5"/>
<feature type="binding site" evidence="5">
    <location>
        <position position="18"/>
    </location>
    <ligand>
        <name>ATP</name>
        <dbReference type="ChEBI" id="CHEBI:30616"/>
    </ligand>
</feature>
<dbReference type="InterPro" id="IPR023865">
    <property type="entry name" value="Aliphatic_acid_kinase_CS"/>
</dbReference>
<dbReference type="HAMAP" id="MF_00020">
    <property type="entry name" value="Acetate_kinase"/>
    <property type="match status" value="1"/>
</dbReference>
<dbReference type="OrthoDB" id="67445at2759"/>
<evidence type="ECO:0000256" key="3">
    <source>
        <dbReference type="ARBA" id="ARBA00022777"/>
    </source>
</evidence>
<dbReference type="PROSITE" id="PS01075">
    <property type="entry name" value="ACETATE_KINASE_1"/>
    <property type="match status" value="1"/>
</dbReference>
<dbReference type="GO" id="GO:0000287">
    <property type="term" value="F:magnesium ion binding"/>
    <property type="evidence" value="ECO:0007669"/>
    <property type="project" value="UniProtKB-UniRule"/>
</dbReference>
<dbReference type="InterPro" id="IPR043129">
    <property type="entry name" value="ATPase_NBD"/>
</dbReference>
<evidence type="ECO:0000256" key="1">
    <source>
        <dbReference type="ARBA" id="ARBA00022679"/>
    </source>
</evidence>
<evidence type="ECO:0000313" key="6">
    <source>
        <dbReference type="EMBL" id="CAB9502302.1"/>
    </source>
</evidence>
<proteinExistence type="inferred from homology"/>
<comment type="similarity">
    <text evidence="5">Belongs to the acetokinase family.</text>
</comment>
<feature type="binding site" evidence="5">
    <location>
        <position position="400"/>
    </location>
    <ligand>
        <name>Mg(2+)</name>
        <dbReference type="ChEBI" id="CHEBI:18420"/>
    </ligand>
</feature>
<keyword evidence="5" id="KW-0460">Magnesium</keyword>
<feature type="site" description="Transition state stabilizer" evidence="5">
    <location>
        <position position="252"/>
    </location>
</feature>
<gene>
    <name evidence="6" type="ORF">SEMRO_133_G062870.1</name>
</gene>
<dbReference type="InterPro" id="IPR004372">
    <property type="entry name" value="Ac/propionate_kinase"/>
</dbReference>
<feature type="binding site" evidence="5">
    <location>
        <begin position="293"/>
        <end position="295"/>
    </location>
    <ligand>
        <name>ATP</name>
        <dbReference type="ChEBI" id="CHEBI:30616"/>
    </ligand>
</feature>
<evidence type="ECO:0000256" key="4">
    <source>
        <dbReference type="ARBA" id="ARBA00022840"/>
    </source>
</evidence>
<keyword evidence="7" id="KW-1185">Reference proteome</keyword>
<organism evidence="6 7">
    <name type="scientific">Seminavis robusta</name>
    <dbReference type="NCBI Taxonomy" id="568900"/>
    <lineage>
        <taxon>Eukaryota</taxon>
        <taxon>Sar</taxon>
        <taxon>Stramenopiles</taxon>
        <taxon>Ochrophyta</taxon>
        <taxon>Bacillariophyta</taxon>
        <taxon>Bacillariophyceae</taxon>
        <taxon>Bacillariophycidae</taxon>
        <taxon>Naviculales</taxon>
        <taxon>Naviculaceae</taxon>
        <taxon>Seminavis</taxon>
    </lineage>
</organism>
<keyword evidence="2 5" id="KW-0547">Nucleotide-binding</keyword>
<accession>A0A9N8H772</accession>
<feature type="binding site" evidence="5">
    <location>
        <position position="89"/>
    </location>
    <ligand>
        <name>substrate</name>
    </ligand>
</feature>
<dbReference type="GO" id="GO:0006085">
    <property type="term" value="P:acetyl-CoA biosynthetic process"/>
    <property type="evidence" value="ECO:0007669"/>
    <property type="project" value="UniProtKB-UniRule"/>
</dbReference>
<dbReference type="SUPFAM" id="SSF53067">
    <property type="entry name" value="Actin-like ATPase domain"/>
    <property type="match status" value="2"/>
</dbReference>
<evidence type="ECO:0000313" key="7">
    <source>
        <dbReference type="Proteomes" id="UP001153069"/>
    </source>
</evidence>
<dbReference type="GO" id="GO:0006083">
    <property type="term" value="P:acetate metabolic process"/>
    <property type="evidence" value="ECO:0007669"/>
    <property type="project" value="TreeGrafter"/>
</dbReference>
<feature type="binding site" evidence="5">
    <location>
        <position position="11"/>
    </location>
    <ligand>
        <name>Mg(2+)</name>
        <dbReference type="ChEBI" id="CHEBI:18420"/>
    </ligand>
</feature>
<keyword evidence="3 5" id="KW-0418">Kinase</keyword>
<dbReference type="PROSITE" id="PS01076">
    <property type="entry name" value="ACETATE_KINASE_2"/>
    <property type="match status" value="1"/>
</dbReference>
<feature type="binding site" evidence="5">
    <location>
        <begin position="342"/>
        <end position="346"/>
    </location>
    <ligand>
        <name>ATP</name>
        <dbReference type="ChEBI" id="CHEBI:30616"/>
    </ligand>
</feature>
<keyword evidence="1 5" id="KW-0808">Transferase</keyword>
<dbReference type="PRINTS" id="PR00471">
    <property type="entry name" value="ACETATEKNASE"/>
</dbReference>
<dbReference type="GO" id="GO:0008776">
    <property type="term" value="F:acetate kinase activity"/>
    <property type="evidence" value="ECO:0007669"/>
    <property type="project" value="UniProtKB-UniRule"/>
</dbReference>
<evidence type="ECO:0000256" key="2">
    <source>
        <dbReference type="ARBA" id="ARBA00022741"/>
    </source>
</evidence>
<dbReference type="GO" id="GO:0005524">
    <property type="term" value="F:ATP binding"/>
    <property type="evidence" value="ECO:0007669"/>
    <property type="project" value="UniProtKB-KW"/>
</dbReference>
<protein>
    <recommendedName>
        <fullName evidence="5">Probable acetate kinase</fullName>
        <ecNumber evidence="5">2.7.2.1</ecNumber>
    </recommendedName>
    <alternativeName>
        <fullName evidence="5">Acetokinase</fullName>
    </alternativeName>
</protein>
<sequence>MAKQQYILALNAGSSSLKASLLQSHNNGTITEVAHFLGERLNTPGGVIHLPQQTEIAEQNMSHEQALSHVIDYLRKEQLLENLVAIGHRVVHGGTTFTSSVVVEQKELQQIKDVSHLAPLHNPHNVAGIETMQKLLQDQPQPIPNVAVFDTSFHSAIPPVAYQYPLPQEYRDQQMRKFGFHGTSVHYVTLQADQRLSQLKHTNCDAESAEDGFHLIVCHLGNGASVTAVSHGKSMDTSMGFTPLSGLMMGTRSGSIDPSIVQFACSKLDKTVDQVTHDMNKRSGLTAYGEDSDMRSLLAKRAAGDESATLAVDMFVYRLTQHIASSMIALKGPLDAIVFTAGIGEHSAEIRQLACDQLHQSLLPQLALDATRNAKNGKASDGVVSQEGAWPVILTIPTDEEAMIAKECLRLVQ</sequence>
<dbReference type="NCBIfam" id="TIGR00016">
    <property type="entry name" value="ackA"/>
    <property type="match status" value="1"/>
</dbReference>
<evidence type="ECO:0000256" key="5">
    <source>
        <dbReference type="HAMAP-Rule" id="MF_03131"/>
    </source>
</evidence>
<keyword evidence="4 5" id="KW-0067">ATP-binding</keyword>
<dbReference type="Gene3D" id="3.30.420.40">
    <property type="match status" value="2"/>
</dbReference>
<reference evidence="6" key="1">
    <citation type="submission" date="2020-06" db="EMBL/GenBank/DDBJ databases">
        <authorList>
            <consortium name="Plant Systems Biology data submission"/>
        </authorList>
    </citation>
    <scope>NUCLEOTIDE SEQUENCE</scope>
    <source>
        <strain evidence="6">D6</strain>
    </source>
</reference>
<dbReference type="EMBL" id="CAICTM010000132">
    <property type="protein sequence ID" value="CAB9502302.1"/>
    <property type="molecule type" value="Genomic_DNA"/>
</dbReference>
<dbReference type="Pfam" id="PF00871">
    <property type="entry name" value="Acetate_kinase"/>
    <property type="match status" value="1"/>
</dbReference>
<dbReference type="PANTHER" id="PTHR21060:SF15">
    <property type="entry name" value="ACETATE KINASE-RELATED"/>
    <property type="match status" value="1"/>
</dbReference>
<dbReference type="Proteomes" id="UP001153069">
    <property type="component" value="Unassembled WGS sequence"/>
</dbReference>
<feature type="binding site" evidence="5">
    <location>
        <begin position="219"/>
        <end position="223"/>
    </location>
    <ligand>
        <name>ATP</name>
        <dbReference type="ChEBI" id="CHEBI:30616"/>
    </ligand>
</feature>